<proteinExistence type="predicted"/>
<keyword evidence="2" id="KW-1185">Reference proteome</keyword>
<evidence type="ECO:0000313" key="2">
    <source>
        <dbReference type="Proteomes" id="UP001157502"/>
    </source>
</evidence>
<accession>A0ACC2G1V2</accession>
<name>A0ACC2G1V2_DALPE</name>
<organism evidence="1 2">
    <name type="scientific">Dallia pectoralis</name>
    <name type="common">Alaska blackfish</name>
    <dbReference type="NCBI Taxonomy" id="75939"/>
    <lineage>
        <taxon>Eukaryota</taxon>
        <taxon>Metazoa</taxon>
        <taxon>Chordata</taxon>
        <taxon>Craniata</taxon>
        <taxon>Vertebrata</taxon>
        <taxon>Euteleostomi</taxon>
        <taxon>Actinopterygii</taxon>
        <taxon>Neopterygii</taxon>
        <taxon>Teleostei</taxon>
        <taxon>Protacanthopterygii</taxon>
        <taxon>Esociformes</taxon>
        <taxon>Umbridae</taxon>
        <taxon>Dallia</taxon>
    </lineage>
</organism>
<dbReference type="Proteomes" id="UP001157502">
    <property type="component" value="Chromosome 18"/>
</dbReference>
<comment type="caution">
    <text evidence="1">The sequence shown here is derived from an EMBL/GenBank/DDBJ whole genome shotgun (WGS) entry which is preliminary data.</text>
</comment>
<protein>
    <submittedName>
        <fullName evidence="1">Uncharacterized protein</fullName>
    </submittedName>
</protein>
<sequence>MVDAVVSVVSFDDCAGNEGLVFEVSHPDFLVNQEMNLVARRDVMDGGTVLFIHGVNKLADDLAQVDIVRASPRSPQTLREIIGLGQIQTNRSKRALYAPPMHVNENMEPPFPKVIGQVLSLDKGDNHVFRMTGVGADQDPKGVFTIDEKTGKVYVSQELDREVISSYTDLYIVMVC</sequence>
<dbReference type="EMBL" id="CM055745">
    <property type="protein sequence ID" value="KAJ7997719.1"/>
    <property type="molecule type" value="Genomic_DNA"/>
</dbReference>
<evidence type="ECO:0000313" key="1">
    <source>
        <dbReference type="EMBL" id="KAJ7997719.1"/>
    </source>
</evidence>
<gene>
    <name evidence="1" type="ORF">DPEC_G00215040</name>
</gene>
<reference evidence="1" key="1">
    <citation type="submission" date="2021-05" db="EMBL/GenBank/DDBJ databases">
        <authorList>
            <person name="Pan Q."/>
            <person name="Jouanno E."/>
            <person name="Zahm M."/>
            <person name="Klopp C."/>
            <person name="Cabau C."/>
            <person name="Louis A."/>
            <person name="Berthelot C."/>
            <person name="Parey E."/>
            <person name="Roest Crollius H."/>
            <person name="Montfort J."/>
            <person name="Robinson-Rechavi M."/>
            <person name="Bouchez O."/>
            <person name="Lampietro C."/>
            <person name="Lopez Roques C."/>
            <person name="Donnadieu C."/>
            <person name="Postlethwait J."/>
            <person name="Bobe J."/>
            <person name="Dillon D."/>
            <person name="Chandos A."/>
            <person name="von Hippel F."/>
            <person name="Guiguen Y."/>
        </authorList>
    </citation>
    <scope>NUCLEOTIDE SEQUENCE</scope>
    <source>
        <strain evidence="1">YG-Jan2019</strain>
    </source>
</reference>